<dbReference type="AlphaFoldDB" id="A0A1Z4BLB9"/>
<accession>A0A1Z4BLB9</accession>
<keyword evidence="2" id="KW-1185">Reference proteome</keyword>
<dbReference type="KEGG" id="capn:CBG49_02735"/>
<sequence length="102" mass="11997">MNKELLKSVANKICTKTQEIVKKENIVSVPVSDYCIKISRNEFTDKEWKFLVENRDEKEFKYSYYGIDVNENITHNVYSISEDFLLTNPILIANLKRIGNFN</sequence>
<protein>
    <submittedName>
        <fullName evidence="1">Uncharacterized protein</fullName>
    </submittedName>
</protein>
<dbReference type="RefSeq" id="WP_088593278.1">
    <property type="nucleotide sequence ID" value="NZ_CP022022.1"/>
</dbReference>
<evidence type="ECO:0000313" key="2">
    <source>
        <dbReference type="Proteomes" id="UP000197007"/>
    </source>
</evidence>
<dbReference type="Proteomes" id="UP000197007">
    <property type="component" value="Chromosome"/>
</dbReference>
<proteinExistence type="predicted"/>
<dbReference type="EMBL" id="CP022022">
    <property type="protein sequence ID" value="ASF42091.1"/>
    <property type="molecule type" value="Genomic_DNA"/>
</dbReference>
<evidence type="ECO:0000313" key="1">
    <source>
        <dbReference type="EMBL" id="ASF42091.1"/>
    </source>
</evidence>
<organism evidence="1 2">
    <name type="scientific">Capnocytophaga endodontalis</name>
    <dbReference type="NCBI Taxonomy" id="2708117"/>
    <lineage>
        <taxon>Bacteria</taxon>
        <taxon>Pseudomonadati</taxon>
        <taxon>Bacteroidota</taxon>
        <taxon>Flavobacteriia</taxon>
        <taxon>Flavobacteriales</taxon>
        <taxon>Flavobacteriaceae</taxon>
        <taxon>Capnocytophaga</taxon>
    </lineage>
</organism>
<gene>
    <name evidence="1" type="ORF">CBG49_02735</name>
</gene>
<reference evidence="2" key="1">
    <citation type="submission" date="2017-06" db="EMBL/GenBank/DDBJ databases">
        <title>Complete genome sequence of Capnocytophaga sp. KCOM 1579 (=ChDC OS43) isolated from a human refractory periapical abscess lesion.</title>
        <authorList>
            <person name="Kook J.-K."/>
            <person name="Park S.-N."/>
            <person name="Lim Y.K."/>
            <person name="Roh H."/>
        </authorList>
    </citation>
    <scope>NUCLEOTIDE SEQUENCE [LARGE SCALE GENOMIC DNA]</scope>
    <source>
        <strain evidence="2">ChDC OS43</strain>
    </source>
</reference>
<name>A0A1Z4BLB9_9FLAO</name>